<dbReference type="AlphaFoldDB" id="A0ABD0JSJ2"/>
<keyword evidence="2" id="KW-1185">Reference proteome</keyword>
<evidence type="ECO:0000313" key="2">
    <source>
        <dbReference type="Proteomes" id="UP001519460"/>
    </source>
</evidence>
<comment type="caution">
    <text evidence="1">The sequence shown here is derived from an EMBL/GenBank/DDBJ whole genome shotgun (WGS) entry which is preliminary data.</text>
</comment>
<organism evidence="1 2">
    <name type="scientific">Batillaria attramentaria</name>
    <dbReference type="NCBI Taxonomy" id="370345"/>
    <lineage>
        <taxon>Eukaryota</taxon>
        <taxon>Metazoa</taxon>
        <taxon>Spiralia</taxon>
        <taxon>Lophotrochozoa</taxon>
        <taxon>Mollusca</taxon>
        <taxon>Gastropoda</taxon>
        <taxon>Caenogastropoda</taxon>
        <taxon>Sorbeoconcha</taxon>
        <taxon>Cerithioidea</taxon>
        <taxon>Batillariidae</taxon>
        <taxon>Batillaria</taxon>
    </lineage>
</organism>
<proteinExistence type="predicted"/>
<sequence>MRAVELNEPEDAYYCETQTLEGEAILVAERFVSELLWRPKDVSVICKEKTSRAVARTITLREEKPRYTDGKLRSVVTIKLAGIINAHAIAAL</sequence>
<protein>
    <submittedName>
        <fullName evidence="1">Uncharacterized protein</fullName>
    </submittedName>
</protein>
<name>A0ABD0JSJ2_9CAEN</name>
<accession>A0ABD0JSJ2</accession>
<evidence type="ECO:0000313" key="1">
    <source>
        <dbReference type="EMBL" id="KAK7478103.1"/>
    </source>
</evidence>
<gene>
    <name evidence="1" type="ORF">BaRGS_00030638</name>
</gene>
<reference evidence="1 2" key="1">
    <citation type="journal article" date="2023" name="Sci. Data">
        <title>Genome assembly of the Korean intertidal mud-creeper Batillaria attramentaria.</title>
        <authorList>
            <person name="Patra A.K."/>
            <person name="Ho P.T."/>
            <person name="Jun S."/>
            <person name="Lee S.J."/>
            <person name="Kim Y."/>
            <person name="Won Y.J."/>
        </authorList>
    </citation>
    <scope>NUCLEOTIDE SEQUENCE [LARGE SCALE GENOMIC DNA]</scope>
    <source>
        <strain evidence="1">Wonlab-2016</strain>
    </source>
</reference>
<dbReference type="Proteomes" id="UP001519460">
    <property type="component" value="Unassembled WGS sequence"/>
</dbReference>
<dbReference type="EMBL" id="JACVVK020000333">
    <property type="protein sequence ID" value="KAK7478103.1"/>
    <property type="molecule type" value="Genomic_DNA"/>
</dbReference>